<feature type="signal peptide" evidence="1">
    <location>
        <begin position="1"/>
        <end position="24"/>
    </location>
</feature>
<comment type="caution">
    <text evidence="2">The sequence shown here is derived from an EMBL/GenBank/DDBJ whole genome shotgun (WGS) entry which is preliminary data.</text>
</comment>
<organism evidence="2 3">
    <name type="scientific">Xenorhabdus kozodoii</name>
    <dbReference type="NCBI Taxonomy" id="351676"/>
    <lineage>
        <taxon>Bacteria</taxon>
        <taxon>Pseudomonadati</taxon>
        <taxon>Pseudomonadota</taxon>
        <taxon>Gammaproteobacteria</taxon>
        <taxon>Enterobacterales</taxon>
        <taxon>Morganellaceae</taxon>
        <taxon>Xenorhabdus</taxon>
    </lineage>
</organism>
<dbReference type="Proteomes" id="UP000221101">
    <property type="component" value="Unassembled WGS sequence"/>
</dbReference>
<gene>
    <name evidence="2" type="ORF">Xkoz_01889</name>
</gene>
<evidence type="ECO:0000256" key="1">
    <source>
        <dbReference type="SAM" id="SignalP"/>
    </source>
</evidence>
<name>A0A2D0LCW5_9GAMM</name>
<dbReference type="EMBL" id="NJCX01000011">
    <property type="protein sequence ID" value="PHM73473.1"/>
    <property type="molecule type" value="Genomic_DNA"/>
</dbReference>
<dbReference type="AlphaFoldDB" id="A0A2D0LCW5"/>
<accession>A0A2D0LCW5</accession>
<evidence type="ECO:0000313" key="3">
    <source>
        <dbReference type="Proteomes" id="UP000221101"/>
    </source>
</evidence>
<evidence type="ECO:0000313" key="2">
    <source>
        <dbReference type="EMBL" id="PHM73473.1"/>
    </source>
</evidence>
<proteinExistence type="predicted"/>
<protein>
    <submittedName>
        <fullName evidence="2">Uncharacterized protein</fullName>
    </submittedName>
</protein>
<keyword evidence="3" id="KW-1185">Reference proteome</keyword>
<feature type="chain" id="PRO_5012994185" evidence="1">
    <location>
        <begin position="25"/>
        <end position="55"/>
    </location>
</feature>
<sequence length="55" mass="5860">MKRKLAACILTLLIGTVVTTNANAFICKAFNDSIKSSCDNACGLIKNEILKGLCL</sequence>
<keyword evidence="1" id="KW-0732">Signal</keyword>
<reference evidence="2 3" key="1">
    <citation type="journal article" date="2017" name="Nat. Microbiol.">
        <title>Natural product diversity associated with the nematode symbionts Photorhabdus and Xenorhabdus.</title>
        <authorList>
            <person name="Tobias N.J."/>
            <person name="Wolff H."/>
            <person name="Djahanschiri B."/>
            <person name="Grundmann F."/>
            <person name="Kronenwerth M."/>
            <person name="Shi Y.M."/>
            <person name="Simonyi S."/>
            <person name="Grun P."/>
            <person name="Shapiro-Ilan D."/>
            <person name="Pidot S.J."/>
            <person name="Stinear T.P."/>
            <person name="Ebersberger I."/>
            <person name="Bode H.B."/>
        </authorList>
    </citation>
    <scope>NUCLEOTIDE SEQUENCE [LARGE SCALE GENOMIC DNA]</scope>
    <source>
        <strain evidence="2 3">DSM 17907</strain>
    </source>
</reference>